<dbReference type="AlphaFoldDB" id="A0A199XS18"/>
<proteinExistence type="predicted"/>
<comment type="caution">
    <text evidence="1">The sequence shown here is derived from an EMBL/GenBank/DDBJ whole genome shotgun (WGS) entry which is preliminary data.</text>
</comment>
<organism evidence="1 2">
    <name type="scientific">Flavobacterium succinicans</name>
    <dbReference type="NCBI Taxonomy" id="29536"/>
    <lineage>
        <taxon>Bacteria</taxon>
        <taxon>Pseudomonadati</taxon>
        <taxon>Bacteroidota</taxon>
        <taxon>Flavobacteriia</taxon>
        <taxon>Flavobacteriales</taxon>
        <taxon>Flavobacteriaceae</taxon>
        <taxon>Flavobacterium</taxon>
    </lineage>
</organism>
<evidence type="ECO:0000313" key="2">
    <source>
        <dbReference type="Proteomes" id="UP000093807"/>
    </source>
</evidence>
<dbReference type="EMBL" id="JMTM01000046">
    <property type="protein sequence ID" value="OAZ04046.1"/>
    <property type="molecule type" value="Genomic_DNA"/>
</dbReference>
<evidence type="ECO:0000313" key="1">
    <source>
        <dbReference type="EMBL" id="OAZ04046.1"/>
    </source>
</evidence>
<dbReference type="Proteomes" id="UP000093807">
    <property type="component" value="Unassembled WGS sequence"/>
</dbReference>
<gene>
    <name evidence="1" type="ORF">FLB_17380</name>
</gene>
<dbReference type="PATRIC" id="fig|29536.5.peg.1820"/>
<reference evidence="1 2" key="1">
    <citation type="submission" date="2016-06" db="EMBL/GenBank/DDBJ databases">
        <title>Draft genome sequence of Flavobacterium succinicans strain DD5b.</title>
        <authorList>
            <person name="Poehlein A."/>
            <person name="Daniel R."/>
            <person name="Simeonova D.D."/>
        </authorList>
    </citation>
    <scope>NUCLEOTIDE SEQUENCE [LARGE SCALE GENOMIC DNA]</scope>
    <source>
        <strain evidence="1 2">DD5b</strain>
    </source>
</reference>
<name>A0A199XS18_9FLAO</name>
<protein>
    <submittedName>
        <fullName evidence="1">Uncharacterized protein</fullName>
    </submittedName>
</protein>
<sequence length="39" mass="4535">MKCVKTYQSHIPTQKLRLQEVMVLKKSKTVYLPAETIIS</sequence>
<accession>A0A199XS18</accession>
<keyword evidence="2" id="KW-1185">Reference proteome</keyword>